<keyword evidence="7 9" id="KW-0067">ATP-binding</keyword>
<proteinExistence type="inferred from homology"/>
<evidence type="ECO:0000256" key="7">
    <source>
        <dbReference type="ARBA" id="ARBA00022840"/>
    </source>
</evidence>
<dbReference type="GO" id="GO:0005829">
    <property type="term" value="C:cytosol"/>
    <property type="evidence" value="ECO:0007669"/>
    <property type="project" value="TreeGrafter"/>
</dbReference>
<feature type="binding site" evidence="9">
    <location>
        <begin position="377"/>
        <end position="381"/>
    </location>
    <ligand>
        <name>ATP</name>
        <dbReference type="ChEBI" id="CHEBI:30616"/>
    </ligand>
</feature>
<organism evidence="11 12">
    <name type="scientific">Pseudoduganella rivuli</name>
    <dbReference type="NCBI Taxonomy" id="2666085"/>
    <lineage>
        <taxon>Bacteria</taxon>
        <taxon>Pseudomonadati</taxon>
        <taxon>Pseudomonadota</taxon>
        <taxon>Betaproteobacteria</taxon>
        <taxon>Burkholderiales</taxon>
        <taxon>Oxalobacteraceae</taxon>
        <taxon>Telluria group</taxon>
        <taxon>Pseudoduganella</taxon>
    </lineage>
</organism>
<keyword evidence="4 9" id="KW-0479">Metal-binding</keyword>
<comment type="caution">
    <text evidence="11">The sequence shown here is derived from an EMBL/GenBank/DDBJ whole genome shotgun (WGS) entry which is preliminary data.</text>
</comment>
<comment type="subcellular location">
    <subcellularLocation>
        <location evidence="9">Cytoplasm</location>
    </subcellularLocation>
</comment>
<evidence type="ECO:0000256" key="1">
    <source>
        <dbReference type="ARBA" id="ARBA00008748"/>
    </source>
</evidence>
<dbReference type="PROSITE" id="PS01076">
    <property type="entry name" value="ACETATE_KINASE_2"/>
    <property type="match status" value="1"/>
</dbReference>
<dbReference type="InterPro" id="IPR023865">
    <property type="entry name" value="Aliphatic_acid_kinase_CS"/>
</dbReference>
<feature type="active site" description="Proton donor/acceptor" evidence="9">
    <location>
        <position position="196"/>
    </location>
</feature>
<feature type="site" description="Transition state stabilizer" evidence="9">
    <location>
        <position position="227"/>
    </location>
</feature>
<protein>
    <recommendedName>
        <fullName evidence="9">Acetate kinase</fullName>
        <ecNumber evidence="9">2.7.2.1</ecNumber>
    </recommendedName>
    <alternativeName>
        <fullName evidence="9">Acetokinase</fullName>
    </alternativeName>
</protein>
<comment type="similarity">
    <text evidence="1 9 10">Belongs to the acetokinase family.</text>
</comment>
<evidence type="ECO:0000256" key="2">
    <source>
        <dbReference type="ARBA" id="ARBA00022490"/>
    </source>
</evidence>
<keyword evidence="6 9" id="KW-0418">Kinase</keyword>
<dbReference type="UniPathway" id="UPA00340">
    <property type="reaction ID" value="UER00458"/>
</dbReference>
<dbReference type="Proteomes" id="UP000446768">
    <property type="component" value="Unassembled WGS sequence"/>
</dbReference>
<evidence type="ECO:0000313" key="12">
    <source>
        <dbReference type="Proteomes" id="UP000446768"/>
    </source>
</evidence>
<comment type="function">
    <text evidence="9">Catalyzes the formation of acetyl phosphate from acetate and ATP. Can also catalyze the reverse reaction.</text>
</comment>
<dbReference type="PANTHER" id="PTHR21060:SF21">
    <property type="entry name" value="ACETATE KINASE"/>
    <property type="match status" value="1"/>
</dbReference>
<evidence type="ECO:0000256" key="3">
    <source>
        <dbReference type="ARBA" id="ARBA00022679"/>
    </source>
</evidence>
<evidence type="ECO:0000256" key="6">
    <source>
        <dbReference type="ARBA" id="ARBA00022777"/>
    </source>
</evidence>
<feature type="binding site" evidence="9">
    <location>
        <begin position="330"/>
        <end position="332"/>
    </location>
    <ligand>
        <name>ATP</name>
        <dbReference type="ChEBI" id="CHEBI:30616"/>
    </ligand>
</feature>
<dbReference type="AlphaFoldDB" id="A0A7X2LRJ3"/>
<dbReference type="GO" id="GO:0006083">
    <property type="term" value="P:acetate metabolic process"/>
    <property type="evidence" value="ECO:0007669"/>
    <property type="project" value="TreeGrafter"/>
</dbReference>
<dbReference type="Gene3D" id="3.30.420.40">
    <property type="match status" value="2"/>
</dbReference>
<feature type="binding site" evidence="9">
    <location>
        <position position="139"/>
    </location>
    <ligand>
        <name>substrate</name>
    </ligand>
</feature>
<accession>A0A7X2LRJ3</accession>
<keyword evidence="8 9" id="KW-0460">Magnesium</keyword>
<keyword evidence="2 9" id="KW-0963">Cytoplasm</keyword>
<evidence type="ECO:0000313" key="11">
    <source>
        <dbReference type="EMBL" id="MRV72510.1"/>
    </source>
</evidence>
<dbReference type="InterPro" id="IPR004372">
    <property type="entry name" value="Ac/propionate_kinase"/>
</dbReference>
<dbReference type="SUPFAM" id="SSF53067">
    <property type="entry name" value="Actin-like ATPase domain"/>
    <property type="match status" value="2"/>
</dbReference>
<dbReference type="GO" id="GO:0006085">
    <property type="term" value="P:acetyl-CoA biosynthetic process"/>
    <property type="evidence" value="ECO:0007669"/>
    <property type="project" value="UniProtKB-UniRule"/>
</dbReference>
<dbReference type="GO" id="GO:0005524">
    <property type="term" value="F:ATP binding"/>
    <property type="evidence" value="ECO:0007669"/>
    <property type="project" value="UniProtKB-KW"/>
</dbReference>
<dbReference type="PANTHER" id="PTHR21060">
    <property type="entry name" value="ACETATE KINASE"/>
    <property type="match status" value="1"/>
</dbReference>
<reference evidence="11 12" key="1">
    <citation type="submission" date="2019-11" db="EMBL/GenBank/DDBJ databases">
        <title>Novel species isolated from a subtropical stream in China.</title>
        <authorList>
            <person name="Lu H."/>
        </authorList>
    </citation>
    <scope>NUCLEOTIDE SEQUENCE [LARGE SCALE GENOMIC DNA]</scope>
    <source>
        <strain evidence="11 12">FT92W</strain>
    </source>
</reference>
<feature type="binding site" evidence="9">
    <location>
        <position position="65"/>
    </location>
    <ligand>
        <name>Mg(2+)</name>
        <dbReference type="ChEBI" id="CHEBI:18420"/>
    </ligand>
</feature>
<evidence type="ECO:0000256" key="9">
    <source>
        <dbReference type="HAMAP-Rule" id="MF_00020"/>
    </source>
</evidence>
<comment type="pathway">
    <text evidence="9">Metabolic intermediate biosynthesis; acetyl-CoA biosynthesis; acetyl-CoA from acetate: step 1/2.</text>
</comment>
<feature type="binding site" evidence="9">
    <location>
        <position position="72"/>
    </location>
    <ligand>
        <name>ATP</name>
        <dbReference type="ChEBI" id="CHEBI:30616"/>
    </ligand>
</feature>
<dbReference type="InterPro" id="IPR043129">
    <property type="entry name" value="ATPase_NBD"/>
</dbReference>
<keyword evidence="12" id="KW-1185">Reference proteome</keyword>
<gene>
    <name evidence="9" type="primary">ackA</name>
    <name evidence="11" type="ORF">GJ700_12400</name>
</gene>
<evidence type="ECO:0000256" key="10">
    <source>
        <dbReference type="RuleBase" id="RU003835"/>
    </source>
</evidence>
<keyword evidence="3 9" id="KW-0808">Transferase</keyword>
<dbReference type="PRINTS" id="PR00471">
    <property type="entry name" value="ACETATEKNASE"/>
</dbReference>
<dbReference type="Pfam" id="PF00871">
    <property type="entry name" value="Acetate_kinase"/>
    <property type="match status" value="1"/>
</dbReference>
<dbReference type="InterPro" id="IPR000890">
    <property type="entry name" value="Aliphatic_acid_kin_short-chain"/>
</dbReference>
<dbReference type="HAMAP" id="MF_00020">
    <property type="entry name" value="Acetate_kinase"/>
    <property type="match status" value="1"/>
</dbReference>
<feature type="binding site" evidence="9">
    <location>
        <begin position="255"/>
        <end position="259"/>
    </location>
    <ligand>
        <name>ATP</name>
        <dbReference type="ChEBI" id="CHEBI:30616"/>
    </ligand>
</feature>
<dbReference type="GO" id="GO:0008776">
    <property type="term" value="F:acetate kinase activity"/>
    <property type="evidence" value="ECO:0007669"/>
    <property type="project" value="UniProtKB-UniRule"/>
</dbReference>
<dbReference type="EMBL" id="WKJJ01000007">
    <property type="protein sequence ID" value="MRV72510.1"/>
    <property type="molecule type" value="Genomic_DNA"/>
</dbReference>
<dbReference type="PROSITE" id="PS01075">
    <property type="entry name" value="ACETATE_KINASE_1"/>
    <property type="match status" value="1"/>
</dbReference>
<dbReference type="EC" id="2.7.2.1" evidence="9"/>
<comment type="catalytic activity">
    <reaction evidence="9">
        <text>acetate + ATP = acetyl phosphate + ADP</text>
        <dbReference type="Rhea" id="RHEA:11352"/>
        <dbReference type="ChEBI" id="CHEBI:22191"/>
        <dbReference type="ChEBI" id="CHEBI:30089"/>
        <dbReference type="ChEBI" id="CHEBI:30616"/>
        <dbReference type="ChEBI" id="CHEBI:456216"/>
        <dbReference type="EC" id="2.7.2.1"/>
    </reaction>
</comment>
<feature type="site" description="Transition state stabilizer" evidence="9">
    <location>
        <position position="288"/>
    </location>
</feature>
<evidence type="ECO:0000256" key="4">
    <source>
        <dbReference type="ARBA" id="ARBA00022723"/>
    </source>
</evidence>
<evidence type="ECO:0000256" key="8">
    <source>
        <dbReference type="ARBA" id="ARBA00022842"/>
    </source>
</evidence>
<dbReference type="GO" id="GO:0000287">
    <property type="term" value="F:magnesium ion binding"/>
    <property type="evidence" value="ECO:0007669"/>
    <property type="project" value="UniProtKB-UniRule"/>
</dbReference>
<comment type="subunit">
    <text evidence="9">Homodimer.</text>
</comment>
<sequence>MVGLCHLAGVGMVLFRRPAERGRAGTGTVAAPAGRRAHAERGMSGAIPKGGRMSRAIDNLILAINAGSSSLKFSLYRHAAGLAAVAEGAIDTSGSGQLTLTLRGGGAPETGATSCAVTFLTGWLDAHFPAIAPRAVSHRVVSTHPDFAAPAIVTAGMLASLRATSDSASDHLPLQTALIETLQRRYPSALHVACFDSGFHATMPAAASMLPIPRRLQALGLKRHGFHGISCDYVVGELARVAGHKAAQGKLVVAHLGSGSSITAIEQGRSRDTTMGLSPAGGIMMARRSGDLDPALAWELARREGMDADAFHHLVNHESGLLGVSGTSADMRTLLDRQATDAHAAEAVTLFCYHARKAICAMAGAIDGLDTLVFTGGIGEHAAPVREQVCAGLSHLGVVLDPARNAAHAAVISAPAARVRVRVMPADEQRMLATYAQAHLT</sequence>
<feature type="binding site" evidence="9">
    <location>
        <position position="428"/>
    </location>
    <ligand>
        <name>Mg(2+)</name>
        <dbReference type="ChEBI" id="CHEBI:18420"/>
    </ligand>
</feature>
<keyword evidence="5 9" id="KW-0547">Nucleotide-binding</keyword>
<comment type="cofactor">
    <cofactor evidence="9">
        <name>Mg(2+)</name>
        <dbReference type="ChEBI" id="CHEBI:18420"/>
    </cofactor>
    <cofactor evidence="9">
        <name>Mn(2+)</name>
        <dbReference type="ChEBI" id="CHEBI:29035"/>
    </cofactor>
    <text evidence="9">Mg(2+). Can also accept Mn(2+).</text>
</comment>
<evidence type="ECO:0000256" key="5">
    <source>
        <dbReference type="ARBA" id="ARBA00022741"/>
    </source>
</evidence>
<dbReference type="PIRSF" id="PIRSF000722">
    <property type="entry name" value="Acetate_prop_kin"/>
    <property type="match status" value="1"/>
</dbReference>
<name>A0A7X2LRJ3_9BURK</name>